<dbReference type="Proteomes" id="UP001159363">
    <property type="component" value="Chromosome 3"/>
</dbReference>
<organism evidence="3 4">
    <name type="scientific">Dryococelus australis</name>
    <dbReference type="NCBI Taxonomy" id="614101"/>
    <lineage>
        <taxon>Eukaryota</taxon>
        <taxon>Metazoa</taxon>
        <taxon>Ecdysozoa</taxon>
        <taxon>Arthropoda</taxon>
        <taxon>Hexapoda</taxon>
        <taxon>Insecta</taxon>
        <taxon>Pterygota</taxon>
        <taxon>Neoptera</taxon>
        <taxon>Polyneoptera</taxon>
        <taxon>Phasmatodea</taxon>
        <taxon>Verophasmatodea</taxon>
        <taxon>Anareolatae</taxon>
        <taxon>Phasmatidae</taxon>
        <taxon>Eurycanthinae</taxon>
        <taxon>Dryococelus</taxon>
    </lineage>
</organism>
<dbReference type="Pfam" id="PF14291">
    <property type="entry name" value="DUF4371"/>
    <property type="match status" value="1"/>
</dbReference>
<evidence type="ECO:0000256" key="1">
    <source>
        <dbReference type="SAM" id="MobiDB-lite"/>
    </source>
</evidence>
<name>A0ABQ9I014_9NEOP</name>
<feature type="region of interest" description="Disordered" evidence="1">
    <location>
        <begin position="398"/>
        <end position="417"/>
    </location>
</feature>
<comment type="caution">
    <text evidence="3">The sequence shown here is derived from an EMBL/GenBank/DDBJ whole genome shotgun (WGS) entry which is preliminary data.</text>
</comment>
<accession>A0ABQ9I014</accession>
<dbReference type="PANTHER" id="PTHR45749:SF21">
    <property type="entry name" value="DUF4371 DOMAIN-CONTAINING PROTEIN"/>
    <property type="match status" value="1"/>
</dbReference>
<gene>
    <name evidence="3" type="ORF">PR048_009469</name>
</gene>
<evidence type="ECO:0000313" key="3">
    <source>
        <dbReference type="EMBL" id="KAJ8889964.1"/>
    </source>
</evidence>
<reference evidence="3 4" key="1">
    <citation type="submission" date="2023-02" db="EMBL/GenBank/DDBJ databases">
        <title>LHISI_Scaffold_Assembly.</title>
        <authorList>
            <person name="Stuart O.P."/>
            <person name="Cleave R."/>
            <person name="Magrath M.J.L."/>
            <person name="Mikheyev A.S."/>
        </authorList>
    </citation>
    <scope>NUCLEOTIDE SEQUENCE [LARGE SCALE GENOMIC DNA]</scope>
    <source>
        <strain evidence="3">Daus_M_001</strain>
        <tissue evidence="3">Leg muscle</tissue>
    </source>
</reference>
<dbReference type="EMBL" id="JARBHB010000003">
    <property type="protein sequence ID" value="KAJ8889964.1"/>
    <property type="molecule type" value="Genomic_DNA"/>
</dbReference>
<proteinExistence type="predicted"/>
<protein>
    <recommendedName>
        <fullName evidence="2">DUF4371 domain-containing protein</fullName>
    </recommendedName>
</protein>
<keyword evidence="4" id="KW-1185">Reference proteome</keyword>
<dbReference type="PANTHER" id="PTHR45749">
    <property type="match status" value="1"/>
</dbReference>
<feature type="domain" description="DUF4371" evidence="2">
    <location>
        <begin position="139"/>
        <end position="260"/>
    </location>
</feature>
<dbReference type="InterPro" id="IPR025398">
    <property type="entry name" value="DUF4371"/>
</dbReference>
<evidence type="ECO:0000313" key="4">
    <source>
        <dbReference type="Proteomes" id="UP001159363"/>
    </source>
</evidence>
<sequence length="417" mass="47539">MQEKSILSKELVRNVRLAGLQQEGRDNNVKLGKLVVTPFNTYKKALATLKHRAITDYHKVNMISICEQQKKKVIEENRKIIVPIINIVILCGAQNIQLRGHRDGTDLQKEPEKNYEKSFAEVPDKCWRDEILASHIGLCDKNASYISKTTQHEIIQCCGDAINKTNLCKDQEHKKFHHNKTYETTGISIKEQLAICMVYFDTTSYEIQEKFCEFIDVVDVSGENIARTILQELDRLNLDSSYCRGQAYDGGSNMSGKFKGVQARIAKLPHLKKGKHAFKKMCETRWVEKHIAVLTFLDTLPCLPVVLKTIFESSGSRGSNVFSFLRAIQSSEFLVSFWTNSALGSEVTAEYMDVLEAMKLVEATLTSIREQRYKSTDTFKKIFRESEKLAMEMGTQINNPSKTNLQKKQSKLQFANS</sequence>
<evidence type="ECO:0000259" key="2">
    <source>
        <dbReference type="Pfam" id="PF14291"/>
    </source>
</evidence>